<evidence type="ECO:0000256" key="7">
    <source>
        <dbReference type="SAM" id="Phobius"/>
    </source>
</evidence>
<dbReference type="AlphaFoldDB" id="A0A926JW85"/>
<evidence type="ECO:0000313" key="9">
    <source>
        <dbReference type="Proteomes" id="UP000653730"/>
    </source>
</evidence>
<name>A0A926JW85_9FLAO</name>
<dbReference type="EMBL" id="JACVDC010000122">
    <property type="protein sequence ID" value="MBC9798479.1"/>
    <property type="molecule type" value="Genomic_DNA"/>
</dbReference>
<sequence length="482" mass="55145">MSLKKAALRGFIWDLVGMFSRHGIKFVVSIFLARLLEPEEFGLVGMALVFIVISQAFADFGFGSALIQNKKNTSQAYSSVFFINIIAGVLLSGLFYGLAPFVADFFNNKDLTPLIEWLSLNFVFSSFIIVQKSILTREINFKAISLADVISQTASGIIAVILAFSGWGVYALVVQNLLGVLLNGILLWVWTDWYPKMEFSWGEVKKLTGFSAFMFMDQILSRISNQLDVFFVGKVFSPATLGYYTRAQSLNNMVSQYSSTSFTKIFFPVLSKFQDDEEGFKRVYFRVISIICFFTFLVSGLMVFWGETIIVVLFGEKWQPSVIIFQVLILMAFARPINAMMVNAFLGKGKAKENFYVGLFRKFIRLFPLLVGFYYGLMPFIYALVACSYFLTFCNMLFMKRILKIELSKHLRKVFEGVIVFFPFIFLFFNVTLFENKILNNITYSVIFVTAYLLWSIVLQNEGMLYVKSHIKPAFTKIKRKL</sequence>
<feature type="transmembrane region" description="Helical" evidence="7">
    <location>
        <begin position="79"/>
        <end position="102"/>
    </location>
</feature>
<feature type="transmembrane region" description="Helical" evidence="7">
    <location>
        <begin position="170"/>
        <end position="190"/>
    </location>
</feature>
<evidence type="ECO:0000256" key="2">
    <source>
        <dbReference type="ARBA" id="ARBA00007430"/>
    </source>
</evidence>
<feature type="transmembrane region" description="Helical" evidence="7">
    <location>
        <begin position="411"/>
        <end position="429"/>
    </location>
</feature>
<keyword evidence="4 7" id="KW-0812">Transmembrane</keyword>
<evidence type="ECO:0000256" key="4">
    <source>
        <dbReference type="ARBA" id="ARBA00022692"/>
    </source>
</evidence>
<keyword evidence="5 7" id="KW-1133">Transmembrane helix</keyword>
<proteinExistence type="inferred from homology"/>
<keyword evidence="3" id="KW-1003">Cell membrane</keyword>
<dbReference type="PANTHER" id="PTHR30250">
    <property type="entry name" value="PST FAMILY PREDICTED COLANIC ACID TRANSPORTER"/>
    <property type="match status" value="1"/>
</dbReference>
<evidence type="ECO:0000256" key="3">
    <source>
        <dbReference type="ARBA" id="ARBA00022475"/>
    </source>
</evidence>
<evidence type="ECO:0000256" key="6">
    <source>
        <dbReference type="ARBA" id="ARBA00023136"/>
    </source>
</evidence>
<comment type="similarity">
    <text evidence="2">Belongs to the polysaccharide synthase family.</text>
</comment>
<evidence type="ECO:0000256" key="1">
    <source>
        <dbReference type="ARBA" id="ARBA00004651"/>
    </source>
</evidence>
<evidence type="ECO:0000313" key="8">
    <source>
        <dbReference type="EMBL" id="MBC9798479.1"/>
    </source>
</evidence>
<feature type="transmembrane region" description="Helical" evidence="7">
    <location>
        <begin position="114"/>
        <end position="131"/>
    </location>
</feature>
<evidence type="ECO:0000256" key="5">
    <source>
        <dbReference type="ARBA" id="ARBA00022989"/>
    </source>
</evidence>
<feature type="transmembrane region" description="Helical" evidence="7">
    <location>
        <begin position="441"/>
        <end position="459"/>
    </location>
</feature>
<accession>A0A926JW85</accession>
<keyword evidence="9" id="KW-1185">Reference proteome</keyword>
<dbReference type="CDD" id="cd13127">
    <property type="entry name" value="MATE_tuaB_like"/>
    <property type="match status" value="1"/>
</dbReference>
<dbReference type="GO" id="GO:0005886">
    <property type="term" value="C:plasma membrane"/>
    <property type="evidence" value="ECO:0007669"/>
    <property type="project" value="UniProtKB-SubCell"/>
</dbReference>
<dbReference type="Pfam" id="PF13440">
    <property type="entry name" value="Polysacc_synt_3"/>
    <property type="match status" value="1"/>
</dbReference>
<feature type="transmembrane region" description="Helical" evidence="7">
    <location>
        <begin position="143"/>
        <end position="164"/>
    </location>
</feature>
<dbReference type="RefSeq" id="WP_187967595.1">
    <property type="nucleotide sequence ID" value="NZ_JACVDC010000122.1"/>
</dbReference>
<protein>
    <submittedName>
        <fullName evidence="8">Lipopolysaccharide biosynthesis protein</fullName>
    </submittedName>
</protein>
<dbReference type="Proteomes" id="UP000653730">
    <property type="component" value="Unassembled WGS sequence"/>
</dbReference>
<reference evidence="8 9" key="1">
    <citation type="submission" date="2020-09" db="EMBL/GenBank/DDBJ databases">
        <title>Sinomicrobium weinanense sp. nov., a halophilic bacteria isolated from saline-alkali soil.</title>
        <authorList>
            <person name="Wu P."/>
            <person name="Ren H."/>
            <person name="Mei Y."/>
            <person name="Liang Y."/>
            <person name="Chen Z."/>
        </authorList>
    </citation>
    <scope>NUCLEOTIDE SEQUENCE [LARGE SCALE GENOMIC DNA]</scope>
    <source>
        <strain evidence="8 9">FJxs</strain>
    </source>
</reference>
<keyword evidence="6 7" id="KW-0472">Membrane</keyword>
<feature type="transmembrane region" description="Helical" evidence="7">
    <location>
        <begin position="41"/>
        <end position="67"/>
    </location>
</feature>
<organism evidence="8 9">
    <name type="scientific">Sinomicrobium weinanense</name>
    <dbReference type="NCBI Taxonomy" id="2842200"/>
    <lineage>
        <taxon>Bacteria</taxon>
        <taxon>Pseudomonadati</taxon>
        <taxon>Bacteroidota</taxon>
        <taxon>Flavobacteriia</taxon>
        <taxon>Flavobacteriales</taxon>
        <taxon>Flavobacteriaceae</taxon>
        <taxon>Sinomicrobium</taxon>
    </lineage>
</organism>
<feature type="transmembrane region" description="Helical" evidence="7">
    <location>
        <begin position="380"/>
        <end position="399"/>
    </location>
</feature>
<dbReference type="InterPro" id="IPR050833">
    <property type="entry name" value="Poly_Biosynth_Transport"/>
</dbReference>
<feature type="transmembrane region" description="Helical" evidence="7">
    <location>
        <begin position="283"/>
        <end position="306"/>
    </location>
</feature>
<comment type="subcellular location">
    <subcellularLocation>
        <location evidence="1">Cell membrane</location>
        <topology evidence="1">Multi-pass membrane protein</topology>
    </subcellularLocation>
</comment>
<comment type="caution">
    <text evidence="8">The sequence shown here is derived from an EMBL/GenBank/DDBJ whole genome shotgun (WGS) entry which is preliminary data.</text>
</comment>
<gene>
    <name evidence="8" type="ORF">IBL28_21105</name>
</gene>
<dbReference type="PANTHER" id="PTHR30250:SF10">
    <property type="entry name" value="LIPOPOLYSACCHARIDE BIOSYNTHESIS PROTEIN WZXC"/>
    <property type="match status" value="1"/>
</dbReference>